<reference evidence="6" key="1">
    <citation type="submission" date="2019-03" db="EMBL/GenBank/DDBJ databases">
        <title>Aquabacterium pictum sp.nov., the first bacteriochlorophyll a-containing freshwater bacterium in the genus Aquabacterium of the class Betaproteobacteria.</title>
        <authorList>
            <person name="Hirose S."/>
            <person name="Tank M."/>
            <person name="Hara E."/>
            <person name="Tamaki H."/>
            <person name="Takaichi S."/>
            <person name="Haruta S."/>
            <person name="Hanada S."/>
        </authorList>
    </citation>
    <scope>NUCLEOTIDE SEQUENCE [LARGE SCALE GENOMIC DNA]</scope>
    <source>
        <strain evidence="6">W35</strain>
    </source>
</reference>
<comment type="similarity">
    <text evidence="1">Belongs to the gamma-glutamyltransferase family.</text>
</comment>
<gene>
    <name evidence="5" type="ORF">AQPW35_08700</name>
</gene>
<keyword evidence="6" id="KW-1185">Reference proteome</keyword>
<accession>A0A480AJ72</accession>
<keyword evidence="4" id="KW-0865">Zymogen</keyword>
<organism evidence="5 6">
    <name type="scientific">Pseudaquabacterium pictum</name>
    <dbReference type="NCBI Taxonomy" id="2315236"/>
    <lineage>
        <taxon>Bacteria</taxon>
        <taxon>Pseudomonadati</taxon>
        <taxon>Pseudomonadota</taxon>
        <taxon>Betaproteobacteria</taxon>
        <taxon>Burkholderiales</taxon>
        <taxon>Sphaerotilaceae</taxon>
        <taxon>Pseudaquabacterium</taxon>
    </lineage>
</organism>
<evidence type="ECO:0000256" key="2">
    <source>
        <dbReference type="ARBA" id="ARBA00022679"/>
    </source>
</evidence>
<keyword evidence="3" id="KW-0378">Hydrolase</keyword>
<evidence type="ECO:0000256" key="3">
    <source>
        <dbReference type="ARBA" id="ARBA00022801"/>
    </source>
</evidence>
<proteinExistence type="inferred from homology"/>
<evidence type="ECO:0000313" key="5">
    <source>
        <dbReference type="EMBL" id="GCL61789.1"/>
    </source>
</evidence>
<dbReference type="InterPro" id="IPR043137">
    <property type="entry name" value="GGT_ssub_C"/>
</dbReference>
<dbReference type="AlphaFoldDB" id="A0A480AJ72"/>
<dbReference type="PANTHER" id="PTHR43199:SF1">
    <property type="entry name" value="GLUTATHIONE HYDROLASE PROENZYME"/>
    <property type="match status" value="1"/>
</dbReference>
<dbReference type="Pfam" id="PF01019">
    <property type="entry name" value="G_glu_transpept"/>
    <property type="match status" value="2"/>
</dbReference>
<dbReference type="Proteomes" id="UP000301751">
    <property type="component" value="Unassembled WGS sequence"/>
</dbReference>
<keyword evidence="2 5" id="KW-0808">Transferase</keyword>
<dbReference type="PRINTS" id="PR01210">
    <property type="entry name" value="GGTRANSPTASE"/>
</dbReference>
<dbReference type="Gene3D" id="3.60.20.40">
    <property type="match status" value="1"/>
</dbReference>
<dbReference type="OrthoDB" id="5297205at2"/>
<dbReference type="InterPro" id="IPR029055">
    <property type="entry name" value="Ntn_hydrolases_N"/>
</dbReference>
<name>A0A480AJ72_9BURK</name>
<dbReference type="EMBL" id="BJCL01000002">
    <property type="protein sequence ID" value="GCL61789.1"/>
    <property type="molecule type" value="Genomic_DNA"/>
</dbReference>
<sequence length="527" mass="54966">MDNFSNTQTVRKQVIATRGGVVAAQHRRAAEVGAAVLEAGGDAVDAAVAVSFAIGVVEPWMSGPAAGGCMTLWRADTGQAQVVDYGMRAPLALNPADYPLAQDGRSADLFPWPRVVNDRNQQGATAVAVPGVVAGMALAHGRHGRLPWRDLVLPAAALAEQGMIADWYSGLLTASTAKALSLDPDAARMFLDDGLFAIVEGWTATTQRHLDQKAMARTLQQLAAEGADAFYRGGIAEALVRDVQAKGGCLSLDDLAGYRAEWAEPLAIAYRGGRIHAPPGLTGGPTLAAALALLNEGPPPPPGGPGAASSLATARALHAAFDARLRGMGDHDSPRAPGCTTHFSIVDRHGNMAAVTQTLLSIFGSRVVSPSTGLLLNNGILWFDPEPGKPNSLAPGKRCLANYCPVVGEAADGRRFALGASGGRKILGSVLQLASFLVDHGMDLEGAFHQPRFDISNNQRQLLADQALPAAVQAALAAEFTVTPVRRQPHPYAFACPAGVLRHSGWNTGCTEIASPWGDAVAERLPG</sequence>
<protein>
    <submittedName>
        <fullName evidence="5">Gamma-glutamyltransferase</fullName>
    </submittedName>
</protein>
<evidence type="ECO:0000256" key="4">
    <source>
        <dbReference type="ARBA" id="ARBA00023145"/>
    </source>
</evidence>
<dbReference type="GO" id="GO:0016787">
    <property type="term" value="F:hydrolase activity"/>
    <property type="evidence" value="ECO:0007669"/>
    <property type="project" value="UniProtKB-KW"/>
</dbReference>
<evidence type="ECO:0000313" key="6">
    <source>
        <dbReference type="Proteomes" id="UP000301751"/>
    </source>
</evidence>
<comment type="caution">
    <text evidence="5">The sequence shown here is derived from an EMBL/GenBank/DDBJ whole genome shotgun (WGS) entry which is preliminary data.</text>
</comment>
<evidence type="ECO:0000256" key="1">
    <source>
        <dbReference type="ARBA" id="ARBA00009381"/>
    </source>
</evidence>
<dbReference type="PANTHER" id="PTHR43199">
    <property type="entry name" value="GLUTATHIONE HYDROLASE"/>
    <property type="match status" value="1"/>
</dbReference>
<dbReference type="RefSeq" id="WP_137731557.1">
    <property type="nucleotide sequence ID" value="NZ_BJCL01000002.1"/>
</dbReference>
<dbReference type="SUPFAM" id="SSF56235">
    <property type="entry name" value="N-terminal nucleophile aminohydrolases (Ntn hydrolases)"/>
    <property type="match status" value="1"/>
</dbReference>
<dbReference type="GO" id="GO:0016740">
    <property type="term" value="F:transferase activity"/>
    <property type="evidence" value="ECO:0007669"/>
    <property type="project" value="UniProtKB-KW"/>
</dbReference>
<dbReference type="InterPro" id="IPR051792">
    <property type="entry name" value="GGT_bact"/>
</dbReference>